<dbReference type="GO" id="GO:0140359">
    <property type="term" value="F:ABC-type transporter activity"/>
    <property type="evidence" value="ECO:0007669"/>
    <property type="project" value="InterPro"/>
</dbReference>
<evidence type="ECO:0000259" key="7">
    <source>
        <dbReference type="PROSITE" id="PS51012"/>
    </source>
</evidence>
<dbReference type="PROSITE" id="PS51012">
    <property type="entry name" value="ABC_TM2"/>
    <property type="match status" value="1"/>
</dbReference>
<evidence type="ECO:0000256" key="5">
    <source>
        <dbReference type="ARBA" id="ARBA00023136"/>
    </source>
</evidence>
<comment type="subcellular location">
    <subcellularLocation>
        <location evidence="6">Cell inner membrane</location>
        <topology evidence="6">Multi-pass membrane protein</topology>
    </subcellularLocation>
    <subcellularLocation>
        <location evidence="1">Membrane</location>
        <topology evidence="1">Multi-pass membrane protein</topology>
    </subcellularLocation>
</comment>
<evidence type="ECO:0000256" key="4">
    <source>
        <dbReference type="ARBA" id="ARBA00022989"/>
    </source>
</evidence>
<dbReference type="PANTHER" id="PTHR43332">
    <property type="entry name" value="INNER MEMBRANE TRANSPORT PERMEASE YADH-RELATED"/>
    <property type="match status" value="1"/>
</dbReference>
<reference evidence="8 9" key="1">
    <citation type="submission" date="2019-09" db="EMBL/GenBank/DDBJ databases">
        <authorList>
            <person name="Chen X.-Y."/>
        </authorList>
    </citation>
    <scope>NUCLEOTIDE SEQUENCE [LARGE SCALE GENOMIC DNA]</scope>
    <source>
        <strain evidence="8 9">NY5</strain>
    </source>
</reference>
<evidence type="ECO:0000256" key="6">
    <source>
        <dbReference type="RuleBase" id="RU361157"/>
    </source>
</evidence>
<sequence>MNAREQFNAFSTILRKEVRRYLRIWTQTLLPSAITMSLYFVIFGSLIGSRIGDMGGFTYMQFVVPGLIMMAIVTNSYSNVVSSFFGSKFNHSVEELLVSPTPNYIILMGYVIGGVTRGLLVALVVTLVSLFFTQLHIHSYLVVVVVVLMTSTLFALAGFINAVYANSFDDISIIPTFVLTPLIYLGGVFYSMDLLPDFWAAVSKLNPLVYVVNAFRYGVLGVSDVSLPFAFGMIALFTVIAFSYSMHLLNTGKRLRQ</sequence>
<feature type="transmembrane region" description="Helical" evidence="6">
    <location>
        <begin position="171"/>
        <end position="191"/>
    </location>
</feature>
<feature type="domain" description="ABC transmembrane type-2" evidence="7">
    <location>
        <begin position="23"/>
        <end position="252"/>
    </location>
</feature>
<keyword evidence="5 6" id="KW-0472">Membrane</keyword>
<feature type="transmembrane region" description="Helical" evidence="6">
    <location>
        <begin position="229"/>
        <end position="249"/>
    </location>
</feature>
<keyword evidence="4 6" id="KW-1133">Transmembrane helix</keyword>
<accession>A0A5B0WM25</accession>
<dbReference type="InterPro" id="IPR047817">
    <property type="entry name" value="ABC2_TM_bact-type"/>
</dbReference>
<dbReference type="RefSeq" id="WP_149613024.1">
    <property type="nucleotide sequence ID" value="NZ_VTUX01000011.1"/>
</dbReference>
<dbReference type="NCBIfam" id="NF011648">
    <property type="entry name" value="PRK15066.1"/>
    <property type="match status" value="1"/>
</dbReference>
<dbReference type="EMBL" id="VTUX01000011">
    <property type="protein sequence ID" value="KAA1188104.1"/>
    <property type="molecule type" value="Genomic_DNA"/>
</dbReference>
<name>A0A5B0WM25_9GAMM</name>
<feature type="transmembrane region" description="Helical" evidence="6">
    <location>
        <begin position="140"/>
        <end position="165"/>
    </location>
</feature>
<feature type="transmembrane region" description="Helical" evidence="6">
    <location>
        <begin position="24"/>
        <end position="47"/>
    </location>
</feature>
<organism evidence="8 9">
    <name type="scientific">Pseudohalioglobus sediminis</name>
    <dbReference type="NCBI Taxonomy" id="2606449"/>
    <lineage>
        <taxon>Bacteria</taxon>
        <taxon>Pseudomonadati</taxon>
        <taxon>Pseudomonadota</taxon>
        <taxon>Gammaproteobacteria</taxon>
        <taxon>Cellvibrionales</taxon>
        <taxon>Halieaceae</taxon>
        <taxon>Pseudohalioglobus</taxon>
    </lineage>
</organism>
<dbReference type="GO" id="GO:0043190">
    <property type="term" value="C:ATP-binding cassette (ABC) transporter complex"/>
    <property type="evidence" value="ECO:0007669"/>
    <property type="project" value="InterPro"/>
</dbReference>
<dbReference type="PIRSF" id="PIRSF006648">
    <property type="entry name" value="DrrB"/>
    <property type="match status" value="1"/>
</dbReference>
<feature type="transmembrane region" description="Helical" evidence="6">
    <location>
        <begin position="105"/>
        <end position="133"/>
    </location>
</feature>
<evidence type="ECO:0000256" key="2">
    <source>
        <dbReference type="ARBA" id="ARBA00007783"/>
    </source>
</evidence>
<dbReference type="AlphaFoldDB" id="A0A5B0WM25"/>
<keyword evidence="3 6" id="KW-0812">Transmembrane</keyword>
<keyword evidence="6" id="KW-1003">Cell membrane</keyword>
<gene>
    <name evidence="8" type="ORF">F0M18_18850</name>
</gene>
<dbReference type="Pfam" id="PF01061">
    <property type="entry name" value="ABC2_membrane"/>
    <property type="match status" value="1"/>
</dbReference>
<protein>
    <recommendedName>
        <fullName evidence="6">Transport permease protein</fullName>
    </recommendedName>
</protein>
<evidence type="ECO:0000256" key="3">
    <source>
        <dbReference type="ARBA" id="ARBA00022692"/>
    </source>
</evidence>
<dbReference type="InterPro" id="IPR052522">
    <property type="entry name" value="ABC-2_transport_permease"/>
</dbReference>
<keyword evidence="6" id="KW-0813">Transport</keyword>
<comment type="similarity">
    <text evidence="2 6">Belongs to the ABC-2 integral membrane protein family.</text>
</comment>
<comment type="caution">
    <text evidence="8">The sequence shown here is derived from an EMBL/GenBank/DDBJ whole genome shotgun (WGS) entry which is preliminary data.</text>
</comment>
<dbReference type="Proteomes" id="UP000323708">
    <property type="component" value="Unassembled WGS sequence"/>
</dbReference>
<dbReference type="InterPro" id="IPR013525">
    <property type="entry name" value="ABC2_TM"/>
</dbReference>
<proteinExistence type="inferred from homology"/>
<feature type="transmembrane region" description="Helical" evidence="6">
    <location>
        <begin position="59"/>
        <end position="85"/>
    </location>
</feature>
<keyword evidence="9" id="KW-1185">Reference proteome</keyword>
<dbReference type="PRINTS" id="PR00164">
    <property type="entry name" value="ABC2TRNSPORT"/>
</dbReference>
<evidence type="ECO:0000313" key="8">
    <source>
        <dbReference type="EMBL" id="KAA1188104.1"/>
    </source>
</evidence>
<dbReference type="InterPro" id="IPR000412">
    <property type="entry name" value="ABC_2_transport"/>
</dbReference>
<evidence type="ECO:0000313" key="9">
    <source>
        <dbReference type="Proteomes" id="UP000323708"/>
    </source>
</evidence>
<evidence type="ECO:0000256" key="1">
    <source>
        <dbReference type="ARBA" id="ARBA00004141"/>
    </source>
</evidence>
<dbReference type="PANTHER" id="PTHR43332:SF2">
    <property type="entry name" value="INNER MEMBRANE TRANSPORT PERMEASE YADH"/>
    <property type="match status" value="1"/>
</dbReference>